<dbReference type="Proteomes" id="UP001597369">
    <property type="component" value="Unassembled WGS sequence"/>
</dbReference>
<keyword evidence="3" id="KW-0813">Transport</keyword>
<keyword evidence="9" id="KW-1185">Reference proteome</keyword>
<evidence type="ECO:0000313" key="8">
    <source>
        <dbReference type="EMBL" id="MFD2068431.1"/>
    </source>
</evidence>
<dbReference type="PANTHER" id="PTHR30026">
    <property type="entry name" value="OUTER MEMBRANE PROTEIN TOLC"/>
    <property type="match status" value="1"/>
</dbReference>
<evidence type="ECO:0000256" key="4">
    <source>
        <dbReference type="ARBA" id="ARBA00022452"/>
    </source>
</evidence>
<evidence type="ECO:0000256" key="5">
    <source>
        <dbReference type="ARBA" id="ARBA00022692"/>
    </source>
</evidence>
<sequence length="431" mass="48221">MVLCLLATSAASAQGAKNITLQEAINLGLQNSKELKLSQTKIDQAIAQYHQVKDQALPTGSVSYTYNHAEIPTTTFQMSKEAEPFHLPRRADAFIGTFSLQEVIFGGNRLRYAKQSTDLLTQVAKLDADKDKENVVFNIANAYFNLYKLQQSKKVVEQNLESVDQQIKRAQRFFEQGLVTKNDVLRFQLQRSNIELSAVDLETNRKVVVYNLNLMIGLPESTDIVVNELGTPEELLAPLTAFIDTALTQRSEIKALDIHKIVADNSIKSIKGEMMPSVLAVADAYYLNPNGKLIPGSYNYLAPIAAGVTVAWNFDGLWMNKNKISEAKIQRSQLDINKDLAVDNVKSEVNQSYQNYQKALDRIRILETSIAQARENDRMLESQYQNKVASATDRIDAETQLFQSLINLELAKADAEIAYYTLLKSTGTITK</sequence>
<reference evidence="9" key="1">
    <citation type="journal article" date="2019" name="Int. J. Syst. Evol. Microbiol.">
        <title>The Global Catalogue of Microorganisms (GCM) 10K type strain sequencing project: providing services to taxonomists for standard genome sequencing and annotation.</title>
        <authorList>
            <consortium name="The Broad Institute Genomics Platform"/>
            <consortium name="The Broad Institute Genome Sequencing Center for Infectious Disease"/>
            <person name="Wu L."/>
            <person name="Ma J."/>
        </authorList>
    </citation>
    <scope>NUCLEOTIDE SEQUENCE [LARGE SCALE GENOMIC DNA]</scope>
    <source>
        <strain evidence="9">JCM 16545</strain>
    </source>
</reference>
<keyword evidence="4" id="KW-1134">Transmembrane beta strand</keyword>
<gene>
    <name evidence="8" type="ORF">ACFSKU_16190</name>
</gene>
<dbReference type="EMBL" id="JBHUHV010000053">
    <property type="protein sequence ID" value="MFD2068431.1"/>
    <property type="molecule type" value="Genomic_DNA"/>
</dbReference>
<keyword evidence="7" id="KW-0998">Cell outer membrane</keyword>
<keyword evidence="5" id="KW-0812">Transmembrane</keyword>
<dbReference type="Pfam" id="PF02321">
    <property type="entry name" value="OEP"/>
    <property type="match status" value="2"/>
</dbReference>
<organism evidence="8 9">
    <name type="scientific">Pontibacter silvestris</name>
    <dbReference type="NCBI Taxonomy" id="2305183"/>
    <lineage>
        <taxon>Bacteria</taxon>
        <taxon>Pseudomonadati</taxon>
        <taxon>Bacteroidota</taxon>
        <taxon>Cytophagia</taxon>
        <taxon>Cytophagales</taxon>
        <taxon>Hymenobacteraceae</taxon>
        <taxon>Pontibacter</taxon>
    </lineage>
</organism>
<comment type="similarity">
    <text evidence="2">Belongs to the outer membrane factor (OMF) (TC 1.B.17) family.</text>
</comment>
<evidence type="ECO:0000313" key="9">
    <source>
        <dbReference type="Proteomes" id="UP001597369"/>
    </source>
</evidence>
<dbReference type="Gene3D" id="1.20.1600.10">
    <property type="entry name" value="Outer membrane efflux proteins (OEP)"/>
    <property type="match status" value="1"/>
</dbReference>
<dbReference type="RefSeq" id="WP_229959464.1">
    <property type="nucleotide sequence ID" value="NZ_JAJJWI010000005.1"/>
</dbReference>
<comment type="caution">
    <text evidence="8">The sequence shown here is derived from an EMBL/GenBank/DDBJ whole genome shotgun (WGS) entry which is preliminary data.</text>
</comment>
<keyword evidence="6" id="KW-0472">Membrane</keyword>
<dbReference type="InterPro" id="IPR003423">
    <property type="entry name" value="OMP_efflux"/>
</dbReference>
<dbReference type="InterPro" id="IPR051906">
    <property type="entry name" value="TolC-like"/>
</dbReference>
<proteinExistence type="inferred from homology"/>
<evidence type="ECO:0000256" key="2">
    <source>
        <dbReference type="ARBA" id="ARBA00007613"/>
    </source>
</evidence>
<evidence type="ECO:0000256" key="7">
    <source>
        <dbReference type="ARBA" id="ARBA00023237"/>
    </source>
</evidence>
<dbReference type="SUPFAM" id="SSF56954">
    <property type="entry name" value="Outer membrane efflux proteins (OEP)"/>
    <property type="match status" value="1"/>
</dbReference>
<evidence type="ECO:0000256" key="6">
    <source>
        <dbReference type="ARBA" id="ARBA00023136"/>
    </source>
</evidence>
<dbReference type="PANTHER" id="PTHR30026:SF20">
    <property type="entry name" value="OUTER MEMBRANE PROTEIN TOLC"/>
    <property type="match status" value="1"/>
</dbReference>
<evidence type="ECO:0000256" key="3">
    <source>
        <dbReference type="ARBA" id="ARBA00022448"/>
    </source>
</evidence>
<comment type="subcellular location">
    <subcellularLocation>
        <location evidence="1">Cell outer membrane</location>
    </subcellularLocation>
</comment>
<protein>
    <submittedName>
        <fullName evidence="8">TolC family protein</fullName>
    </submittedName>
</protein>
<evidence type="ECO:0000256" key="1">
    <source>
        <dbReference type="ARBA" id="ARBA00004442"/>
    </source>
</evidence>
<name>A0ABW4X1I2_9BACT</name>
<accession>A0ABW4X1I2</accession>